<proteinExistence type="predicted"/>
<comment type="caution">
    <text evidence="3">The sequence shown here is derived from an EMBL/GenBank/DDBJ whole genome shotgun (WGS) entry which is preliminary data.</text>
</comment>
<feature type="coiled-coil region" evidence="1">
    <location>
        <begin position="58"/>
        <end position="121"/>
    </location>
</feature>
<feature type="non-terminal residue" evidence="3">
    <location>
        <position position="1"/>
    </location>
</feature>
<name>A0A6A0ALE6_HAELA</name>
<protein>
    <submittedName>
        <fullName evidence="3">Uncharacterized protein</fullName>
    </submittedName>
</protein>
<evidence type="ECO:0000313" key="3">
    <source>
        <dbReference type="EMBL" id="GFH33666.1"/>
    </source>
</evidence>
<keyword evidence="4" id="KW-1185">Reference proteome</keyword>
<dbReference type="Proteomes" id="UP000485058">
    <property type="component" value="Unassembled WGS sequence"/>
</dbReference>
<keyword evidence="1" id="KW-0175">Coiled coil</keyword>
<evidence type="ECO:0000256" key="1">
    <source>
        <dbReference type="SAM" id="Coils"/>
    </source>
</evidence>
<gene>
    <name evidence="3" type="ORF">HaLaN_33070</name>
</gene>
<reference evidence="3 4" key="1">
    <citation type="submission" date="2020-02" db="EMBL/GenBank/DDBJ databases">
        <title>Draft genome sequence of Haematococcus lacustris strain NIES-144.</title>
        <authorList>
            <person name="Morimoto D."/>
            <person name="Nakagawa S."/>
            <person name="Yoshida T."/>
            <person name="Sawayama S."/>
        </authorList>
    </citation>
    <scope>NUCLEOTIDE SEQUENCE [LARGE SCALE GENOMIC DNA]</scope>
    <source>
        <strain evidence="3 4">NIES-144</strain>
    </source>
</reference>
<feature type="compositionally biased region" description="Low complexity" evidence="2">
    <location>
        <begin position="140"/>
        <end position="179"/>
    </location>
</feature>
<evidence type="ECO:0000313" key="4">
    <source>
        <dbReference type="Proteomes" id="UP000485058"/>
    </source>
</evidence>
<dbReference type="EMBL" id="BLLF01009264">
    <property type="protein sequence ID" value="GFH33666.1"/>
    <property type="molecule type" value="Genomic_DNA"/>
</dbReference>
<sequence length="203" mass="22379">AIDPAPPADPADPARVDVNQLINTVLHIDERQNREVAYGRAAWQAVSQLQEAMGKAMVDLHQRQRAAFQQQQQELERQLRQQNDTVLMLQQQLQASEKARAQMQKQMLQQEQQVKKQMEQLSASVASLLKGTGPRQRAVAQAPPKQTTATATRKAQTPARTTATRQQEAGKPAAPATTTSKAQKRGKSGKQVDNSEEVTGINT</sequence>
<accession>A0A6A0ALE6</accession>
<dbReference type="AlphaFoldDB" id="A0A6A0ALE6"/>
<organism evidence="3 4">
    <name type="scientific">Haematococcus lacustris</name>
    <name type="common">Green alga</name>
    <name type="synonym">Haematococcus pluvialis</name>
    <dbReference type="NCBI Taxonomy" id="44745"/>
    <lineage>
        <taxon>Eukaryota</taxon>
        <taxon>Viridiplantae</taxon>
        <taxon>Chlorophyta</taxon>
        <taxon>core chlorophytes</taxon>
        <taxon>Chlorophyceae</taxon>
        <taxon>CS clade</taxon>
        <taxon>Chlamydomonadales</taxon>
        <taxon>Haematococcaceae</taxon>
        <taxon>Haematococcus</taxon>
    </lineage>
</organism>
<feature type="region of interest" description="Disordered" evidence="2">
    <location>
        <begin position="131"/>
        <end position="203"/>
    </location>
</feature>
<feature type="non-terminal residue" evidence="3">
    <location>
        <position position="203"/>
    </location>
</feature>
<evidence type="ECO:0000256" key="2">
    <source>
        <dbReference type="SAM" id="MobiDB-lite"/>
    </source>
</evidence>